<dbReference type="InterPro" id="IPR002885">
    <property type="entry name" value="PPR_rpt"/>
</dbReference>
<dbReference type="Gene3D" id="1.25.40.10">
    <property type="entry name" value="Tetratricopeptide repeat domain"/>
    <property type="match status" value="1"/>
</dbReference>
<dbReference type="Gramene" id="rna-AYBTSS11_LOCUS7757">
    <property type="protein sequence ID" value="CAJ1936968.1"/>
    <property type="gene ID" value="gene-AYBTSS11_LOCUS7757"/>
</dbReference>
<evidence type="ECO:0000313" key="4">
    <source>
        <dbReference type="Proteomes" id="UP001189624"/>
    </source>
</evidence>
<dbReference type="EMBL" id="OY731400">
    <property type="protein sequence ID" value="CAJ1936968.1"/>
    <property type="molecule type" value="Genomic_DNA"/>
</dbReference>
<reference evidence="3" key="1">
    <citation type="submission" date="2023-10" db="EMBL/GenBank/DDBJ databases">
        <authorList>
            <person name="Domelevo Entfellner J.-B."/>
        </authorList>
    </citation>
    <scope>NUCLEOTIDE SEQUENCE</scope>
</reference>
<evidence type="ECO:0008006" key="5">
    <source>
        <dbReference type="Google" id="ProtNLM"/>
    </source>
</evidence>
<dbReference type="AlphaFoldDB" id="A0AA86SE99"/>
<keyword evidence="1" id="KW-0677">Repeat</keyword>
<keyword evidence="4" id="KW-1185">Reference proteome</keyword>
<evidence type="ECO:0000256" key="2">
    <source>
        <dbReference type="PROSITE-ProRule" id="PRU00708"/>
    </source>
</evidence>
<dbReference type="PANTHER" id="PTHR47931">
    <property type="entry name" value="OS01G0228400 PROTEIN"/>
    <property type="match status" value="1"/>
</dbReference>
<dbReference type="PROSITE" id="PS51375">
    <property type="entry name" value="PPR"/>
    <property type="match status" value="4"/>
</dbReference>
<protein>
    <recommendedName>
        <fullName evidence="5">Pentatricopeptide repeat-containing protein</fullName>
    </recommendedName>
</protein>
<feature type="repeat" description="PPR" evidence="2">
    <location>
        <begin position="88"/>
        <end position="122"/>
    </location>
</feature>
<feature type="repeat" description="PPR" evidence="2">
    <location>
        <begin position="123"/>
        <end position="157"/>
    </location>
</feature>
<dbReference type="Pfam" id="PF13041">
    <property type="entry name" value="PPR_2"/>
    <property type="match status" value="2"/>
</dbReference>
<accession>A0AA86SE99</accession>
<organism evidence="3 4">
    <name type="scientific">Sphenostylis stenocarpa</name>
    <dbReference type="NCBI Taxonomy" id="92480"/>
    <lineage>
        <taxon>Eukaryota</taxon>
        <taxon>Viridiplantae</taxon>
        <taxon>Streptophyta</taxon>
        <taxon>Embryophyta</taxon>
        <taxon>Tracheophyta</taxon>
        <taxon>Spermatophyta</taxon>
        <taxon>Magnoliopsida</taxon>
        <taxon>eudicotyledons</taxon>
        <taxon>Gunneridae</taxon>
        <taxon>Pentapetalae</taxon>
        <taxon>rosids</taxon>
        <taxon>fabids</taxon>
        <taxon>Fabales</taxon>
        <taxon>Fabaceae</taxon>
        <taxon>Papilionoideae</taxon>
        <taxon>50 kb inversion clade</taxon>
        <taxon>NPAAA clade</taxon>
        <taxon>indigoferoid/millettioid clade</taxon>
        <taxon>Phaseoleae</taxon>
        <taxon>Sphenostylis</taxon>
    </lineage>
</organism>
<sequence length="299" mass="33429">MKVDQALTLMEEFGIKPDVVTFSTIMNAWSSAGLIYNCEEIFNDMVKASIEPDIHAYSILAKGYARSGQSQKAEALLTSMSKYGVQPNVVIFTTIISGWCAEGNMDRAIRLYEKMHIVGISPNLKTYETLIWGYGEAKLPWKAEELLNTMEERGVVPETSTVQLVADAWRSIGSFKEANRILSGSEEECELDKQFDSDKISVQSLERIYTKQKFGASPSNLLQIPDVVAPHSERTTNGNIRSQMVVQVSDNMRNITTSMFFIRTTNSYGVKAHIVSKQQIQNQVVRPFLDCCGVVSILC</sequence>
<proteinExistence type="predicted"/>
<dbReference type="InterPro" id="IPR011990">
    <property type="entry name" value="TPR-like_helical_dom_sf"/>
</dbReference>
<evidence type="ECO:0000256" key="1">
    <source>
        <dbReference type="ARBA" id="ARBA00022737"/>
    </source>
</evidence>
<evidence type="ECO:0000313" key="3">
    <source>
        <dbReference type="EMBL" id="CAJ1936968.1"/>
    </source>
</evidence>
<feature type="repeat" description="PPR" evidence="2">
    <location>
        <begin position="18"/>
        <end position="52"/>
    </location>
</feature>
<dbReference type="Proteomes" id="UP001189624">
    <property type="component" value="Chromosome 3"/>
</dbReference>
<gene>
    <name evidence="3" type="ORF">AYBTSS11_LOCUS7757</name>
</gene>
<feature type="repeat" description="PPR" evidence="2">
    <location>
        <begin position="53"/>
        <end position="87"/>
    </location>
</feature>
<dbReference type="PANTHER" id="PTHR47931:SF2">
    <property type="entry name" value="OS01G0228400 PROTEIN"/>
    <property type="match status" value="1"/>
</dbReference>
<dbReference type="NCBIfam" id="TIGR00756">
    <property type="entry name" value="PPR"/>
    <property type="match status" value="3"/>
</dbReference>
<name>A0AA86SE99_9FABA</name>